<organism evidence="2 3">
    <name type="scientific">Rhynchospora breviuscula</name>
    <dbReference type="NCBI Taxonomy" id="2022672"/>
    <lineage>
        <taxon>Eukaryota</taxon>
        <taxon>Viridiplantae</taxon>
        <taxon>Streptophyta</taxon>
        <taxon>Embryophyta</taxon>
        <taxon>Tracheophyta</taxon>
        <taxon>Spermatophyta</taxon>
        <taxon>Magnoliopsida</taxon>
        <taxon>Liliopsida</taxon>
        <taxon>Poales</taxon>
        <taxon>Cyperaceae</taxon>
        <taxon>Cyperoideae</taxon>
        <taxon>Rhynchosporeae</taxon>
        <taxon>Rhynchospora</taxon>
    </lineage>
</organism>
<reference evidence="2" key="1">
    <citation type="journal article" date="2022" name="Cell">
        <title>Repeat-based holocentromeres influence genome architecture and karyotype evolution.</title>
        <authorList>
            <person name="Hofstatter P.G."/>
            <person name="Thangavel G."/>
            <person name="Lux T."/>
            <person name="Neumann P."/>
            <person name="Vondrak T."/>
            <person name="Novak P."/>
            <person name="Zhang M."/>
            <person name="Costa L."/>
            <person name="Castellani M."/>
            <person name="Scott A."/>
            <person name="Toegelov H."/>
            <person name="Fuchs J."/>
            <person name="Mata-Sucre Y."/>
            <person name="Dias Y."/>
            <person name="Vanzela A.L.L."/>
            <person name="Huettel B."/>
            <person name="Almeida C.C.S."/>
            <person name="Simkova H."/>
            <person name="Souza G."/>
            <person name="Pedrosa-Harand A."/>
            <person name="Macas J."/>
            <person name="Mayer K.F.X."/>
            <person name="Houben A."/>
            <person name="Marques A."/>
        </authorList>
    </citation>
    <scope>NUCLEOTIDE SEQUENCE</scope>
    <source>
        <strain evidence="2">RhyBre1mFocal</strain>
    </source>
</reference>
<dbReference type="SUPFAM" id="SSF48452">
    <property type="entry name" value="TPR-like"/>
    <property type="match status" value="1"/>
</dbReference>
<sequence length="359" mass="39969">MDPAASRTDPTPQPDPLSSPLHTTSSQSPITFTSADDISPSLSSLLSLCHRGQWHLLLSSLPSSSPLSHPPHLHLLHSTLSALSLFKLRRYPDLSRLISTLSPLDSPQYHFQSYPSIYPHLSGSFVPFSLRILHALLPHRLGDRPQTLDRLYDLLCLCRAHHWPHRESHVLSLLFAHHFSYKEYDVALSLIQEMLEKDPSDPVVLSRLGYLQLQIGDLNGANSSFQRVESLIKEAGLETDTAKGNLIGRNKALGYVVAKDYTSAVREYETCIERDSADVVAVNNKAVCLMYSRDLSDAVKGLETALERIPTVAVDEALVVNLCSMYELAFVNHAEVKKTLATWIQQVAPDDFDPSCTRI</sequence>
<feature type="compositionally biased region" description="Polar residues" evidence="1">
    <location>
        <begin position="20"/>
        <end position="30"/>
    </location>
</feature>
<accession>A0A9Q0HRY8</accession>
<evidence type="ECO:0000256" key="1">
    <source>
        <dbReference type="SAM" id="MobiDB-lite"/>
    </source>
</evidence>
<dbReference type="Gene3D" id="1.25.40.10">
    <property type="entry name" value="Tetratricopeptide repeat domain"/>
    <property type="match status" value="2"/>
</dbReference>
<dbReference type="EMBL" id="JAMQYH010000002">
    <property type="protein sequence ID" value="KAJ1696341.1"/>
    <property type="molecule type" value="Genomic_DNA"/>
</dbReference>
<feature type="region of interest" description="Disordered" evidence="1">
    <location>
        <begin position="1"/>
        <end position="30"/>
    </location>
</feature>
<name>A0A9Q0HRY8_9POAL</name>
<dbReference type="Proteomes" id="UP001151287">
    <property type="component" value="Unassembled WGS sequence"/>
</dbReference>
<comment type="caution">
    <text evidence="2">The sequence shown here is derived from an EMBL/GenBank/DDBJ whole genome shotgun (WGS) entry which is preliminary data.</text>
</comment>
<evidence type="ECO:0000313" key="3">
    <source>
        <dbReference type="Proteomes" id="UP001151287"/>
    </source>
</evidence>
<evidence type="ECO:0000313" key="2">
    <source>
        <dbReference type="EMBL" id="KAJ1696341.1"/>
    </source>
</evidence>
<protein>
    <submittedName>
        <fullName evidence="2">Uncharacterized protein</fullName>
    </submittedName>
</protein>
<gene>
    <name evidence="2" type="ORF">LUZ63_004853</name>
</gene>
<dbReference type="AlphaFoldDB" id="A0A9Q0HRY8"/>
<proteinExistence type="predicted"/>
<dbReference type="PANTHER" id="PTHR21581">
    <property type="entry name" value="D-ALANYL-D-ALANINE CARBOXYPEPTIDASE"/>
    <property type="match status" value="1"/>
</dbReference>
<dbReference type="PANTHER" id="PTHR21581:SF6">
    <property type="entry name" value="TRAFFICKING PROTEIN PARTICLE COMPLEX SUBUNIT 12"/>
    <property type="match status" value="1"/>
</dbReference>
<dbReference type="OrthoDB" id="427096at2759"/>
<keyword evidence="3" id="KW-1185">Reference proteome</keyword>
<dbReference type="InterPro" id="IPR011990">
    <property type="entry name" value="TPR-like_helical_dom_sf"/>
</dbReference>